<organism evidence="3 4">
    <name type="scientific">Chamaesiphon minutus (strain ATCC 27169 / PCC 6605)</name>
    <dbReference type="NCBI Taxonomy" id="1173020"/>
    <lineage>
        <taxon>Bacteria</taxon>
        <taxon>Bacillati</taxon>
        <taxon>Cyanobacteriota</taxon>
        <taxon>Cyanophyceae</taxon>
        <taxon>Gomontiellales</taxon>
        <taxon>Chamaesiphonaceae</taxon>
        <taxon>Chamaesiphon</taxon>
    </lineage>
</organism>
<keyword evidence="1" id="KW-0378">Hydrolase</keyword>
<dbReference type="eggNOG" id="ENOG502ZA3K">
    <property type="taxonomic scope" value="Bacteria"/>
</dbReference>
<dbReference type="KEGG" id="cmp:Cha6605_0036"/>
<dbReference type="GO" id="GO:0016787">
    <property type="term" value="F:hydrolase activity"/>
    <property type="evidence" value="ECO:0007669"/>
    <property type="project" value="UniProtKB-KW"/>
</dbReference>
<dbReference type="InterPro" id="IPR037227">
    <property type="entry name" value="EndoU-like"/>
</dbReference>
<evidence type="ECO:0000313" key="4">
    <source>
        <dbReference type="Proteomes" id="UP000010366"/>
    </source>
</evidence>
<sequence length="244" mass="27418">MKKPRLRKKHLQPFFDLTDNPEVHHVPQGIAVDITPPPPQLSPFDRDVLQVCGNLGSRPAAEDFKALLKAYPEVLQRIQQAVDGEIFVGRNSETEFLEDLTEIWFKRDGFEHIFCGSIERGQLKGMHYVGRYLQLQEQGLAGRMPNNQHQEETLAGVVYTIGVVVKHGDKLLADRRNGYALVTDAAELLIAVTQAFKKKNRPRSTYTVAVVDVDSGHTYPAVFVKEDNAIVTFYPDVTPIEPLA</sequence>
<evidence type="ECO:0000313" key="3">
    <source>
        <dbReference type="EMBL" id="AFY91344.1"/>
    </source>
</evidence>
<feature type="domain" description="Bacterial EndoU nuclease" evidence="2">
    <location>
        <begin position="107"/>
        <end position="236"/>
    </location>
</feature>
<reference evidence="3 4" key="1">
    <citation type="submission" date="2012-05" db="EMBL/GenBank/DDBJ databases">
        <title>Finished chromosome of genome of Chamaesiphon sp. PCC 6605.</title>
        <authorList>
            <consortium name="US DOE Joint Genome Institute"/>
            <person name="Gugger M."/>
            <person name="Coursin T."/>
            <person name="Rippka R."/>
            <person name="Tandeau De Marsac N."/>
            <person name="Huntemann M."/>
            <person name="Wei C.-L."/>
            <person name="Han J."/>
            <person name="Detter J.C."/>
            <person name="Han C."/>
            <person name="Tapia R."/>
            <person name="Chen A."/>
            <person name="Kyrpides N."/>
            <person name="Mavromatis K."/>
            <person name="Markowitz V."/>
            <person name="Szeto E."/>
            <person name="Ivanova N."/>
            <person name="Pagani I."/>
            <person name="Pati A."/>
            <person name="Goodwin L."/>
            <person name="Nordberg H.P."/>
            <person name="Cantor M.N."/>
            <person name="Hua S.X."/>
            <person name="Woyke T."/>
            <person name="Kerfeld C.A."/>
        </authorList>
    </citation>
    <scope>NUCLEOTIDE SEQUENCE [LARGE SCALE GENOMIC DNA]</scope>
    <source>
        <strain evidence="4">ATCC 27169 / PCC 6605</strain>
    </source>
</reference>
<dbReference type="Proteomes" id="UP000010366">
    <property type="component" value="Chromosome"/>
</dbReference>
<gene>
    <name evidence="3" type="ORF">Cha6605_0036</name>
</gene>
<evidence type="ECO:0000256" key="1">
    <source>
        <dbReference type="ARBA" id="ARBA00022801"/>
    </source>
</evidence>
<dbReference type="SUPFAM" id="SSF142877">
    <property type="entry name" value="EndoU-like"/>
    <property type="match status" value="1"/>
</dbReference>
<dbReference type="RefSeq" id="WP_015157539.1">
    <property type="nucleotide sequence ID" value="NC_019697.1"/>
</dbReference>
<dbReference type="GO" id="GO:0004519">
    <property type="term" value="F:endonuclease activity"/>
    <property type="evidence" value="ECO:0007669"/>
    <property type="project" value="InterPro"/>
</dbReference>
<dbReference type="InterPro" id="IPR029501">
    <property type="entry name" value="EndoU_bac"/>
</dbReference>
<keyword evidence="4" id="KW-1185">Reference proteome</keyword>
<dbReference type="OrthoDB" id="570830at2"/>
<dbReference type="STRING" id="1173020.Cha6605_0036"/>
<name>K9UAW4_CHAP6</name>
<accession>K9UAW4</accession>
<proteinExistence type="predicted"/>
<evidence type="ECO:0000259" key="2">
    <source>
        <dbReference type="Pfam" id="PF14436"/>
    </source>
</evidence>
<dbReference type="Pfam" id="PF14436">
    <property type="entry name" value="EndoU_bacteria"/>
    <property type="match status" value="1"/>
</dbReference>
<dbReference type="AlphaFoldDB" id="K9UAW4"/>
<protein>
    <recommendedName>
        <fullName evidence="2">Bacterial EndoU nuclease domain-containing protein</fullName>
    </recommendedName>
</protein>
<dbReference type="GO" id="GO:0004540">
    <property type="term" value="F:RNA nuclease activity"/>
    <property type="evidence" value="ECO:0007669"/>
    <property type="project" value="UniProtKB-ARBA"/>
</dbReference>
<dbReference type="EMBL" id="CP003600">
    <property type="protein sequence ID" value="AFY91344.1"/>
    <property type="molecule type" value="Genomic_DNA"/>
</dbReference>
<dbReference type="HOGENOM" id="CLU_089587_0_0_3"/>